<comment type="caution">
    <text evidence="2">The sequence shown here is derived from an EMBL/GenBank/DDBJ whole genome shotgun (WGS) entry which is preliminary data.</text>
</comment>
<dbReference type="EMBL" id="JABAIV010000003">
    <property type="protein sequence ID" value="NNG23836.1"/>
    <property type="molecule type" value="Genomic_DNA"/>
</dbReference>
<dbReference type="RefSeq" id="WP_171084782.1">
    <property type="nucleotide sequence ID" value="NZ_JABAIV010000003.1"/>
</dbReference>
<protein>
    <submittedName>
        <fullName evidence="2">Uncharacterized protein</fullName>
    </submittedName>
</protein>
<evidence type="ECO:0000313" key="3">
    <source>
        <dbReference type="Proteomes" id="UP000533905"/>
    </source>
</evidence>
<dbReference type="AlphaFoldDB" id="A0A7Y2JZE7"/>
<evidence type="ECO:0000313" key="2">
    <source>
        <dbReference type="EMBL" id="NNG23836.1"/>
    </source>
</evidence>
<sequence>MSASLLQAGFASAPAEAPAIVPDAQAGNSSACALACDVDPDEPPGHQDLHDIVYVEAAQRLAGPSGQAALGHDASRPGDAPPPPIKPPRT</sequence>
<gene>
    <name evidence="2" type="ORF">HGB41_12615</name>
</gene>
<keyword evidence="3" id="KW-1185">Reference proteome</keyword>
<feature type="compositionally biased region" description="Pro residues" evidence="1">
    <location>
        <begin position="79"/>
        <end position="90"/>
    </location>
</feature>
<dbReference type="Proteomes" id="UP000533905">
    <property type="component" value="Unassembled WGS sequence"/>
</dbReference>
<reference evidence="2 3" key="1">
    <citation type="submission" date="2020-04" db="EMBL/GenBank/DDBJ databases">
        <title>Massilia sp. nov., a cold adapted bacteria isolated from Arctic soil.</title>
        <authorList>
            <person name="Son J."/>
            <person name="Ka J.-O."/>
        </authorList>
    </citation>
    <scope>NUCLEOTIDE SEQUENCE [LARGE SCALE GENOMIC DNA]</scope>
    <source>
        <strain evidence="2 3">ML15P13</strain>
    </source>
</reference>
<evidence type="ECO:0000256" key="1">
    <source>
        <dbReference type="SAM" id="MobiDB-lite"/>
    </source>
</evidence>
<accession>A0A7Y2JZE7</accession>
<name>A0A7Y2JZE7_9BURK</name>
<feature type="region of interest" description="Disordered" evidence="1">
    <location>
        <begin position="63"/>
        <end position="90"/>
    </location>
</feature>
<organism evidence="2 3">
    <name type="scientific">Telluria aromaticivorans</name>
    <dbReference type="NCBI Taxonomy" id="2725995"/>
    <lineage>
        <taxon>Bacteria</taxon>
        <taxon>Pseudomonadati</taxon>
        <taxon>Pseudomonadota</taxon>
        <taxon>Betaproteobacteria</taxon>
        <taxon>Burkholderiales</taxon>
        <taxon>Oxalobacteraceae</taxon>
        <taxon>Telluria group</taxon>
        <taxon>Telluria</taxon>
    </lineage>
</organism>
<proteinExistence type="predicted"/>